<reference evidence="4" key="1">
    <citation type="submission" date="2019-09" db="UniProtKB">
        <authorList>
            <consortium name="WormBaseParasite"/>
        </authorList>
    </citation>
    <scope>IDENTIFICATION</scope>
</reference>
<dbReference type="InterPro" id="IPR009878">
    <property type="entry name" value="Phlebovirus_G2_fusion"/>
</dbReference>
<evidence type="ECO:0000313" key="4">
    <source>
        <dbReference type="WBParaSite" id="HPBE_0001390901-mRNA-1"/>
    </source>
</evidence>
<name>A0A183FYY7_HELPZ</name>
<evidence type="ECO:0000256" key="1">
    <source>
        <dbReference type="SAM" id="MobiDB-lite"/>
    </source>
</evidence>
<evidence type="ECO:0000313" key="3">
    <source>
        <dbReference type="Proteomes" id="UP000050761"/>
    </source>
</evidence>
<proteinExistence type="predicted"/>
<dbReference type="WBParaSite" id="HPBE_0001390901-mRNA-1">
    <property type="protein sequence ID" value="HPBE_0001390901-mRNA-1"/>
    <property type="gene ID" value="HPBE_0001390901"/>
</dbReference>
<dbReference type="Pfam" id="PF07245">
    <property type="entry name" value="Phlebovirus_G2"/>
    <property type="match status" value="1"/>
</dbReference>
<dbReference type="AlphaFoldDB" id="A0A183FYY7"/>
<sequence length="369" mass="41461">LLADPNLPTNTWKMGRITNATANSEGIVELVMPNRRVTKRAINQLIPLELGGPDEQLADSIHNDKEDMEENPENQRNEQRYNPRRKPRVNYDRLHHGVSSSIFALAIMSLISTAFSAQFISDGRNTALWKNPYPPTLQCPSYEDAKALQCYLHPNYRCQPAESTVNCLCTDSNVTANFYELRYGLPIRRPWITFMESGGGSRNVSVTAVVPNFSTAEFLLTIHEQFDATIKEVTDPICKVQDADVTECYQCDQGAVAQITCQREDETMATIDCGDFTFSIPCNPQGVVSSLRFNLQHAQVHLTCSCSCGATKMHFELTGVLLWTRTFYGIAEKLLARESNVYNEVKLPDLSHISSVLVAWYEFSIALVF</sequence>
<organism evidence="3 4">
    <name type="scientific">Heligmosomoides polygyrus</name>
    <name type="common">Parasitic roundworm</name>
    <dbReference type="NCBI Taxonomy" id="6339"/>
    <lineage>
        <taxon>Eukaryota</taxon>
        <taxon>Metazoa</taxon>
        <taxon>Ecdysozoa</taxon>
        <taxon>Nematoda</taxon>
        <taxon>Chromadorea</taxon>
        <taxon>Rhabditida</taxon>
        <taxon>Rhabditina</taxon>
        <taxon>Rhabditomorpha</taxon>
        <taxon>Strongyloidea</taxon>
        <taxon>Heligmosomidae</taxon>
        <taxon>Heligmosomoides</taxon>
    </lineage>
</organism>
<feature type="domain" description="Phlebovirus glycoprotein G2 fusion" evidence="2">
    <location>
        <begin position="101"/>
        <end position="199"/>
    </location>
</feature>
<dbReference type="Proteomes" id="UP000050761">
    <property type="component" value="Unassembled WGS sequence"/>
</dbReference>
<dbReference type="Gene3D" id="2.60.40.3770">
    <property type="match status" value="1"/>
</dbReference>
<evidence type="ECO:0000259" key="2">
    <source>
        <dbReference type="Pfam" id="PF07245"/>
    </source>
</evidence>
<keyword evidence="3" id="KW-1185">Reference proteome</keyword>
<protein>
    <submittedName>
        <fullName evidence="4">Phlebovirus_G2 domain-containing protein</fullName>
    </submittedName>
</protein>
<accession>A0A183FYY7</accession>
<feature type="region of interest" description="Disordered" evidence="1">
    <location>
        <begin position="65"/>
        <end position="89"/>
    </location>
</feature>